<dbReference type="PANTHER" id="PTHR42748">
    <property type="entry name" value="NITROGEN METABOLITE REPRESSION PROTEIN NMRA FAMILY MEMBER"/>
    <property type="match status" value="1"/>
</dbReference>
<organism evidence="4 5">
    <name type="scientific">Aplosporella prunicola CBS 121167</name>
    <dbReference type="NCBI Taxonomy" id="1176127"/>
    <lineage>
        <taxon>Eukaryota</taxon>
        <taxon>Fungi</taxon>
        <taxon>Dikarya</taxon>
        <taxon>Ascomycota</taxon>
        <taxon>Pezizomycotina</taxon>
        <taxon>Dothideomycetes</taxon>
        <taxon>Dothideomycetes incertae sedis</taxon>
        <taxon>Botryosphaeriales</taxon>
        <taxon>Aplosporellaceae</taxon>
        <taxon>Aplosporella</taxon>
    </lineage>
</organism>
<dbReference type="InterPro" id="IPR051164">
    <property type="entry name" value="NmrA-like_oxidored"/>
</dbReference>
<dbReference type="Gene3D" id="3.90.25.10">
    <property type="entry name" value="UDP-galactose 4-epimerase, domain 1"/>
    <property type="match status" value="1"/>
</dbReference>
<dbReference type="Pfam" id="PF05368">
    <property type="entry name" value="NmrA"/>
    <property type="match status" value="1"/>
</dbReference>
<name>A0A6A6B472_9PEZI</name>
<dbReference type="InterPro" id="IPR008030">
    <property type="entry name" value="NmrA-like"/>
</dbReference>
<evidence type="ECO:0000256" key="1">
    <source>
        <dbReference type="ARBA" id="ARBA00006328"/>
    </source>
</evidence>
<evidence type="ECO:0000256" key="2">
    <source>
        <dbReference type="ARBA" id="ARBA00022857"/>
    </source>
</evidence>
<dbReference type="EMBL" id="ML995498">
    <property type="protein sequence ID" value="KAF2138014.1"/>
    <property type="molecule type" value="Genomic_DNA"/>
</dbReference>
<dbReference type="SUPFAM" id="SSF51735">
    <property type="entry name" value="NAD(P)-binding Rossmann-fold domains"/>
    <property type="match status" value="1"/>
</dbReference>
<dbReference type="OrthoDB" id="9997102at2759"/>
<sequence>MSVKNVLITGATGKQGGATITALLTTGADFNIIAVTRNTSSVAAKALSQCSDKIKLLQGDLDEPHAFVDSAKSTYGPIWGVFSVQLVAGHNAPPGTEEAQGKALVDASLAAGVKHFVYTSVERGGSEDPTNIPHFASKCNIEKHLKARAAGSDMAWTILRPVAFLDNFAGEMFSVFPSFWKASLGMDKPLQVIATTDIGRVAAQAFLQPEKYTGKVIPLATSELTLAEAEEVYKKKTGTDMPIAPEEVARGIFAQSDEMRLMFGWFVSHGFNVDIESVKKEFPGTLDFEAWVEKESGF</sequence>
<dbReference type="GeneID" id="54301887"/>
<reference evidence="4" key="1">
    <citation type="journal article" date="2020" name="Stud. Mycol.">
        <title>101 Dothideomycetes genomes: a test case for predicting lifestyles and emergence of pathogens.</title>
        <authorList>
            <person name="Haridas S."/>
            <person name="Albert R."/>
            <person name="Binder M."/>
            <person name="Bloem J."/>
            <person name="Labutti K."/>
            <person name="Salamov A."/>
            <person name="Andreopoulos B."/>
            <person name="Baker S."/>
            <person name="Barry K."/>
            <person name="Bills G."/>
            <person name="Bluhm B."/>
            <person name="Cannon C."/>
            <person name="Castanera R."/>
            <person name="Culley D."/>
            <person name="Daum C."/>
            <person name="Ezra D."/>
            <person name="Gonzalez J."/>
            <person name="Henrissat B."/>
            <person name="Kuo A."/>
            <person name="Liang C."/>
            <person name="Lipzen A."/>
            <person name="Lutzoni F."/>
            <person name="Magnuson J."/>
            <person name="Mondo S."/>
            <person name="Nolan M."/>
            <person name="Ohm R."/>
            <person name="Pangilinan J."/>
            <person name="Park H.-J."/>
            <person name="Ramirez L."/>
            <person name="Alfaro M."/>
            <person name="Sun H."/>
            <person name="Tritt A."/>
            <person name="Yoshinaga Y."/>
            <person name="Zwiers L.-H."/>
            <person name="Turgeon B."/>
            <person name="Goodwin S."/>
            <person name="Spatafora J."/>
            <person name="Crous P."/>
            <person name="Grigoriev I."/>
        </authorList>
    </citation>
    <scope>NUCLEOTIDE SEQUENCE</scope>
    <source>
        <strain evidence="4">CBS 121167</strain>
    </source>
</reference>
<keyword evidence="2" id="KW-0521">NADP</keyword>
<accession>A0A6A6B472</accession>
<proteinExistence type="inferred from homology"/>
<gene>
    <name evidence="4" type="ORF">K452DRAFT_321388</name>
</gene>
<dbReference type="InterPro" id="IPR036291">
    <property type="entry name" value="NAD(P)-bd_dom_sf"/>
</dbReference>
<dbReference type="RefSeq" id="XP_033393727.1">
    <property type="nucleotide sequence ID" value="XM_033544391.1"/>
</dbReference>
<dbReference type="PANTHER" id="PTHR42748:SF7">
    <property type="entry name" value="NMRA LIKE REDOX SENSOR 1-RELATED"/>
    <property type="match status" value="1"/>
</dbReference>
<feature type="domain" description="NmrA-like" evidence="3">
    <location>
        <begin position="4"/>
        <end position="279"/>
    </location>
</feature>
<dbReference type="Gene3D" id="3.40.50.720">
    <property type="entry name" value="NAD(P)-binding Rossmann-like Domain"/>
    <property type="match status" value="1"/>
</dbReference>
<dbReference type="Proteomes" id="UP000799438">
    <property type="component" value="Unassembled WGS sequence"/>
</dbReference>
<keyword evidence="5" id="KW-1185">Reference proteome</keyword>
<evidence type="ECO:0000313" key="5">
    <source>
        <dbReference type="Proteomes" id="UP000799438"/>
    </source>
</evidence>
<evidence type="ECO:0000313" key="4">
    <source>
        <dbReference type="EMBL" id="KAF2138014.1"/>
    </source>
</evidence>
<dbReference type="AlphaFoldDB" id="A0A6A6B472"/>
<dbReference type="GO" id="GO:0005634">
    <property type="term" value="C:nucleus"/>
    <property type="evidence" value="ECO:0007669"/>
    <property type="project" value="TreeGrafter"/>
</dbReference>
<comment type="similarity">
    <text evidence="1">Belongs to the NmrA-type oxidoreductase family.</text>
</comment>
<protein>
    <recommendedName>
        <fullName evidence="3">NmrA-like domain-containing protein</fullName>
    </recommendedName>
</protein>
<evidence type="ECO:0000259" key="3">
    <source>
        <dbReference type="Pfam" id="PF05368"/>
    </source>
</evidence>